<dbReference type="Gene3D" id="3.40.50.2000">
    <property type="entry name" value="Glycogen Phosphorylase B"/>
    <property type="match status" value="2"/>
</dbReference>
<dbReference type="GO" id="GO:0016757">
    <property type="term" value="F:glycosyltransferase activity"/>
    <property type="evidence" value="ECO:0007669"/>
    <property type="project" value="InterPro"/>
</dbReference>
<dbReference type="PANTHER" id="PTHR45947">
    <property type="entry name" value="SULFOQUINOVOSYL TRANSFERASE SQD2"/>
    <property type="match status" value="1"/>
</dbReference>
<organism evidence="3 4">
    <name type="scientific">Syntrophotalea acetylenivorans</name>
    <dbReference type="NCBI Taxonomy" id="1842532"/>
    <lineage>
        <taxon>Bacteria</taxon>
        <taxon>Pseudomonadati</taxon>
        <taxon>Thermodesulfobacteriota</taxon>
        <taxon>Desulfuromonadia</taxon>
        <taxon>Desulfuromonadales</taxon>
        <taxon>Syntrophotaleaceae</taxon>
        <taxon>Syntrophotalea</taxon>
    </lineage>
</organism>
<name>A0A1L3GQQ1_9BACT</name>
<feature type="domain" description="Glycosyl transferase family 1" evidence="1">
    <location>
        <begin position="192"/>
        <end position="354"/>
    </location>
</feature>
<protein>
    <submittedName>
        <fullName evidence="3">Glycosyl transferase family 1</fullName>
    </submittedName>
</protein>
<dbReference type="InterPro" id="IPR050194">
    <property type="entry name" value="Glycosyltransferase_grp1"/>
</dbReference>
<dbReference type="InterPro" id="IPR028098">
    <property type="entry name" value="Glyco_trans_4-like_N"/>
</dbReference>
<dbReference type="PANTHER" id="PTHR45947:SF3">
    <property type="entry name" value="SULFOQUINOVOSYL TRANSFERASE SQD2"/>
    <property type="match status" value="1"/>
</dbReference>
<accession>A0A1L3GQQ1</accession>
<dbReference type="Pfam" id="PF13439">
    <property type="entry name" value="Glyco_transf_4"/>
    <property type="match status" value="1"/>
</dbReference>
<dbReference type="RefSeq" id="WP_072284288.1">
    <property type="nucleotide sequence ID" value="NZ_CP015519.1"/>
</dbReference>
<dbReference type="STRING" id="1842532.A7E78_10740"/>
<dbReference type="AlphaFoldDB" id="A0A1L3GQQ1"/>
<evidence type="ECO:0000313" key="4">
    <source>
        <dbReference type="Proteomes" id="UP000182517"/>
    </source>
</evidence>
<feature type="domain" description="Glycosyltransferase subfamily 4-like N-terminal" evidence="2">
    <location>
        <begin position="14"/>
        <end position="182"/>
    </location>
</feature>
<reference evidence="3 4" key="1">
    <citation type="journal article" date="2017" name="Genome Announc.">
        <title>Complete Genome Sequences of Two Acetylene-Fermenting Pelobacter acetylenicus Strains.</title>
        <authorList>
            <person name="Sutton J.M."/>
            <person name="Baesman S.M."/>
            <person name="Fierst J.L."/>
            <person name="Poret-Peterson A.T."/>
            <person name="Oremland R.S."/>
            <person name="Dunlap D.S."/>
            <person name="Akob D.M."/>
        </authorList>
    </citation>
    <scope>NUCLEOTIDE SEQUENCE [LARGE SCALE GENOMIC DNA]</scope>
    <source>
        <strain evidence="3 4">SFB93</strain>
    </source>
</reference>
<keyword evidence="4" id="KW-1185">Reference proteome</keyword>
<gene>
    <name evidence="3" type="ORF">A7E78_10740</name>
</gene>
<dbReference type="InterPro" id="IPR001296">
    <property type="entry name" value="Glyco_trans_1"/>
</dbReference>
<dbReference type="EMBL" id="CP015519">
    <property type="protein sequence ID" value="APG28281.1"/>
    <property type="molecule type" value="Genomic_DNA"/>
</dbReference>
<dbReference type="KEGG" id="pef:A7E78_10740"/>
<evidence type="ECO:0000259" key="1">
    <source>
        <dbReference type="Pfam" id="PF00534"/>
    </source>
</evidence>
<sequence length="423" mass="46695">MRILMMTNTYHPHVGGVARSVHSFSNALRRRGHQVLVVAPTFIGQPGFEPGVLRWPALHRFHHTDFSVPLPAPVGLYNRLRELAPQLVHSHHPFLLGDTALRIAAERGLPMVFTHHTMYERYTHNLPFDSPRVRRFAADLATGYCNLCTAVIAPSATLAACLQRRGVKVPIEIIPTGIDLQRFTDGDGARCRQQHAIPANALLLGYVGRLAPEKNLGFLATAVADFLRQRPQAHFLLAGEGSEGVSLLQYLTTAGVAGRVHALGVLPLAELADAYRAMDIFVFASQSETQGLVLAEAMAAGTPVVAIDAPGVRDILCDGINGRLLPSEQRKSFVAALNWLAELLPAERMRLIEGALNSAQDFSMDKAVTRLQSLYARLIAASNCPRPNGNQWTAWRFRFEEEWKIVHNIIHALKPGNRQRPRQ</sequence>
<keyword evidence="3" id="KW-0808">Transferase</keyword>
<dbReference type="Proteomes" id="UP000182517">
    <property type="component" value="Chromosome"/>
</dbReference>
<dbReference type="OrthoDB" id="9802525at2"/>
<dbReference type="SUPFAM" id="SSF53756">
    <property type="entry name" value="UDP-Glycosyltransferase/glycogen phosphorylase"/>
    <property type="match status" value="1"/>
</dbReference>
<dbReference type="Pfam" id="PF00534">
    <property type="entry name" value="Glycos_transf_1"/>
    <property type="match status" value="1"/>
</dbReference>
<evidence type="ECO:0000313" key="3">
    <source>
        <dbReference type="EMBL" id="APG28281.1"/>
    </source>
</evidence>
<proteinExistence type="predicted"/>
<evidence type="ECO:0000259" key="2">
    <source>
        <dbReference type="Pfam" id="PF13439"/>
    </source>
</evidence>